<sequence length="87" mass="9621">MINSWRMSSDGERFSWDPFSNPSCDRTSVEKKRVIVCLAKRGWDHVPHCGRSGKPVGAGSALHPPPAARTQCAPVAVRVKYECSYGF</sequence>
<proteinExistence type="predicted"/>
<protein>
    <submittedName>
        <fullName evidence="1">Uncharacterized protein</fullName>
    </submittedName>
</protein>
<dbReference type="Proteomes" id="UP000499080">
    <property type="component" value="Unassembled WGS sequence"/>
</dbReference>
<comment type="caution">
    <text evidence="1">The sequence shown here is derived from an EMBL/GenBank/DDBJ whole genome shotgun (WGS) entry which is preliminary data.</text>
</comment>
<evidence type="ECO:0000313" key="2">
    <source>
        <dbReference type="Proteomes" id="UP000499080"/>
    </source>
</evidence>
<organism evidence="1 2">
    <name type="scientific">Araneus ventricosus</name>
    <name type="common">Orbweaver spider</name>
    <name type="synonym">Epeira ventricosa</name>
    <dbReference type="NCBI Taxonomy" id="182803"/>
    <lineage>
        <taxon>Eukaryota</taxon>
        <taxon>Metazoa</taxon>
        <taxon>Ecdysozoa</taxon>
        <taxon>Arthropoda</taxon>
        <taxon>Chelicerata</taxon>
        <taxon>Arachnida</taxon>
        <taxon>Araneae</taxon>
        <taxon>Araneomorphae</taxon>
        <taxon>Entelegynae</taxon>
        <taxon>Araneoidea</taxon>
        <taxon>Araneidae</taxon>
        <taxon>Araneus</taxon>
    </lineage>
</organism>
<dbReference type="AlphaFoldDB" id="A0A4Y2HAY7"/>
<evidence type="ECO:0000313" key="1">
    <source>
        <dbReference type="EMBL" id="GBM62434.1"/>
    </source>
</evidence>
<gene>
    <name evidence="1" type="ORF">AVEN_180845_1</name>
</gene>
<name>A0A4Y2HAY7_ARAVE</name>
<keyword evidence="2" id="KW-1185">Reference proteome</keyword>
<accession>A0A4Y2HAY7</accession>
<reference evidence="1 2" key="1">
    <citation type="journal article" date="2019" name="Sci. Rep.">
        <title>Orb-weaving spider Araneus ventricosus genome elucidates the spidroin gene catalogue.</title>
        <authorList>
            <person name="Kono N."/>
            <person name="Nakamura H."/>
            <person name="Ohtoshi R."/>
            <person name="Moran D.A.P."/>
            <person name="Shinohara A."/>
            <person name="Yoshida Y."/>
            <person name="Fujiwara M."/>
            <person name="Mori M."/>
            <person name="Tomita M."/>
            <person name="Arakawa K."/>
        </authorList>
    </citation>
    <scope>NUCLEOTIDE SEQUENCE [LARGE SCALE GENOMIC DNA]</scope>
</reference>
<dbReference type="EMBL" id="BGPR01001816">
    <property type="protein sequence ID" value="GBM62434.1"/>
    <property type="molecule type" value="Genomic_DNA"/>
</dbReference>